<evidence type="ECO:0000256" key="1">
    <source>
        <dbReference type="SAM" id="MobiDB-lite"/>
    </source>
</evidence>
<evidence type="ECO:0000313" key="3">
    <source>
        <dbReference type="Proteomes" id="UP000677054"/>
    </source>
</evidence>
<reference evidence="2" key="1">
    <citation type="submission" date="2020-11" db="EMBL/GenBank/DDBJ databases">
        <authorList>
            <person name="Tran Van P."/>
        </authorList>
    </citation>
    <scope>NUCLEOTIDE SEQUENCE</scope>
</reference>
<dbReference type="EMBL" id="CAJPEV010000267">
    <property type="protein sequence ID" value="CAG0883195.1"/>
    <property type="molecule type" value="Genomic_DNA"/>
</dbReference>
<keyword evidence="3" id="KW-1185">Reference proteome</keyword>
<protein>
    <submittedName>
        <fullName evidence="2">Uncharacterized protein</fullName>
    </submittedName>
</protein>
<feature type="compositionally biased region" description="Polar residues" evidence="1">
    <location>
        <begin position="1"/>
        <end position="14"/>
    </location>
</feature>
<dbReference type="EMBL" id="LR899784">
    <property type="protein sequence ID" value="CAD7242436.1"/>
    <property type="molecule type" value="Genomic_DNA"/>
</dbReference>
<dbReference type="AlphaFoldDB" id="A0A7R8X7E9"/>
<gene>
    <name evidence="2" type="ORF">DSTB1V02_LOCUS2402</name>
</gene>
<feature type="region of interest" description="Disordered" evidence="1">
    <location>
        <begin position="1"/>
        <end position="39"/>
    </location>
</feature>
<sequence length="449" mass="49925">MGNTKGACPTQTNLGNGGIHPTNGASPTQTDLGMGEGTPLPNRNLTEIVRAMGVLAKNQGIQLDTLIIQRVSRNPPAFPRERRITMGHGWQEKPKKSMEWPGIEPMPHDDLSDVAPPHHRKVRRAFRLEDATDIILQAFHPKWDQWIDVENLEEIPPGTKILKAVVESTQHTDTGTVGNRSPGRVHEEVFIGPSSHQPSDLDMTYQVGVAIGSSGCADGLAFQNSSQTNPETWDKEKHDLPQLSGHCLVEMKLDHDKYVMIARAITDSYPHLAEPCGLDGNPWDAWKGRIIDKVNNERKSKRRFSKGALRNPILDGVPAGSCMPPGEDEKSLQLHIKTMKIESRKRQVDKKKVQKLLDVTFCLRYGTHRLKKVSEMLEVYPCLSNAVEGRDLDPAPVAVYTGELWGKPTWQVWVEGMRLLTESAVEAVAVAYDSNTSLTVAVYQKLVIQ</sequence>
<proteinExistence type="predicted"/>
<accession>A0A7R8X7E9</accession>
<organism evidence="2">
    <name type="scientific">Darwinula stevensoni</name>
    <dbReference type="NCBI Taxonomy" id="69355"/>
    <lineage>
        <taxon>Eukaryota</taxon>
        <taxon>Metazoa</taxon>
        <taxon>Ecdysozoa</taxon>
        <taxon>Arthropoda</taxon>
        <taxon>Crustacea</taxon>
        <taxon>Oligostraca</taxon>
        <taxon>Ostracoda</taxon>
        <taxon>Podocopa</taxon>
        <taxon>Podocopida</taxon>
        <taxon>Darwinulocopina</taxon>
        <taxon>Darwinuloidea</taxon>
        <taxon>Darwinulidae</taxon>
        <taxon>Darwinula</taxon>
    </lineage>
</organism>
<evidence type="ECO:0000313" key="2">
    <source>
        <dbReference type="EMBL" id="CAD7242436.1"/>
    </source>
</evidence>
<name>A0A7R8X7E9_9CRUS</name>
<dbReference type="Proteomes" id="UP000677054">
    <property type="component" value="Unassembled WGS sequence"/>
</dbReference>